<gene>
    <name evidence="6" type="ORF">LTR84_005795</name>
</gene>
<dbReference type="Gene3D" id="1.10.45.10">
    <property type="entry name" value="Vanillyl-alcohol Oxidase, Chain A, domain 4"/>
    <property type="match status" value="1"/>
</dbReference>
<dbReference type="GO" id="GO:0005739">
    <property type="term" value="C:mitochondrion"/>
    <property type="evidence" value="ECO:0007669"/>
    <property type="project" value="TreeGrafter"/>
</dbReference>
<dbReference type="GO" id="GO:0050660">
    <property type="term" value="F:flavin adenine dinucleotide binding"/>
    <property type="evidence" value="ECO:0007669"/>
    <property type="project" value="InterPro"/>
</dbReference>
<dbReference type="Gene3D" id="3.30.465.10">
    <property type="match status" value="1"/>
</dbReference>
<comment type="caution">
    <text evidence="6">The sequence shown here is derived from an EMBL/GenBank/DDBJ whole genome shotgun (WGS) entry which is preliminary data.</text>
</comment>
<dbReference type="SUPFAM" id="SSF55103">
    <property type="entry name" value="FAD-linked oxidases, C-terminal domain"/>
    <property type="match status" value="1"/>
</dbReference>
<dbReference type="Pfam" id="PF02913">
    <property type="entry name" value="FAD-oxidase_C"/>
    <property type="match status" value="1"/>
</dbReference>
<reference evidence="6 7" key="1">
    <citation type="submission" date="2023-08" db="EMBL/GenBank/DDBJ databases">
        <title>Black Yeasts Isolated from many extreme environments.</title>
        <authorList>
            <person name="Coleine C."/>
            <person name="Stajich J.E."/>
            <person name="Selbmann L."/>
        </authorList>
    </citation>
    <scope>NUCLEOTIDE SEQUENCE [LARGE SCALE GENOMIC DNA]</scope>
    <source>
        <strain evidence="6 7">CCFEE 5792</strain>
    </source>
</reference>
<evidence type="ECO:0000256" key="1">
    <source>
        <dbReference type="ARBA" id="ARBA00001974"/>
    </source>
</evidence>
<dbReference type="RefSeq" id="XP_064704062.1">
    <property type="nucleotide sequence ID" value="XM_064849359.1"/>
</dbReference>
<evidence type="ECO:0000313" key="6">
    <source>
        <dbReference type="EMBL" id="KAK5048703.1"/>
    </source>
</evidence>
<evidence type="ECO:0000256" key="4">
    <source>
        <dbReference type="ARBA" id="ARBA00023002"/>
    </source>
</evidence>
<dbReference type="InterPro" id="IPR016170">
    <property type="entry name" value="Cytok_DH_C_sf"/>
</dbReference>
<organism evidence="6 7">
    <name type="scientific">Exophiala bonariae</name>
    <dbReference type="NCBI Taxonomy" id="1690606"/>
    <lineage>
        <taxon>Eukaryota</taxon>
        <taxon>Fungi</taxon>
        <taxon>Dikarya</taxon>
        <taxon>Ascomycota</taxon>
        <taxon>Pezizomycotina</taxon>
        <taxon>Eurotiomycetes</taxon>
        <taxon>Chaetothyriomycetidae</taxon>
        <taxon>Chaetothyriales</taxon>
        <taxon>Herpotrichiellaceae</taxon>
        <taxon>Exophiala</taxon>
    </lineage>
</organism>
<dbReference type="PANTHER" id="PTHR11748">
    <property type="entry name" value="D-LACTATE DEHYDROGENASE"/>
    <property type="match status" value="1"/>
</dbReference>
<feature type="domain" description="FAD-binding oxidoreductase/transferase type 4 C-terminal" evidence="5">
    <location>
        <begin position="237"/>
        <end position="340"/>
    </location>
</feature>
<dbReference type="GO" id="GO:0004458">
    <property type="term" value="F:D-lactate dehydrogenase (cytochrome) activity"/>
    <property type="evidence" value="ECO:0007669"/>
    <property type="project" value="TreeGrafter"/>
</dbReference>
<dbReference type="GO" id="GO:0008720">
    <property type="term" value="F:D-lactate dehydrogenase (NAD+) activity"/>
    <property type="evidence" value="ECO:0007669"/>
    <property type="project" value="TreeGrafter"/>
</dbReference>
<evidence type="ECO:0000259" key="5">
    <source>
        <dbReference type="Pfam" id="PF02913"/>
    </source>
</evidence>
<keyword evidence="7" id="KW-1185">Reference proteome</keyword>
<dbReference type="PANTHER" id="PTHR11748:SF114">
    <property type="entry name" value="ARYL-ALCOHOL OXIDASE VANILLYL-ALCOHOL OXIDASE (AFU_ORTHOLOGUE AFUA_3G09500)-RELATED"/>
    <property type="match status" value="1"/>
</dbReference>
<dbReference type="InterPro" id="IPR016169">
    <property type="entry name" value="FAD-bd_PCMH_sub2"/>
</dbReference>
<dbReference type="Proteomes" id="UP001358417">
    <property type="component" value="Unassembled WGS sequence"/>
</dbReference>
<proteinExistence type="predicted"/>
<dbReference type="SUPFAM" id="SSF56176">
    <property type="entry name" value="FAD-binding/transporter-associated domain-like"/>
    <property type="match status" value="1"/>
</dbReference>
<sequence length="355" mass="39938">MEVVLANGELLRTGQWGLNNGPSTHLCSNQFGPQIDGLFLQSNLGIVTKLALHLDVAPKAMINVVVSCPEVSQIEPLIDSYEELYRERILQGHPSVHNVNHYSTRFSRKHEQQTSLGPLTKESLLKLSDRYGTGYWHSFFDLWGSKAMVLLRWERVKEVLTNNLPGCKVTHTLWEGENGGTLDQLKVGSFGAGVPGMYASALADYNLPADGTGAGAHTDVTLLLPNNGKIVHEWFVKMRTIMEKAGTDPFIGCHVWDRHLLFVQEYVYDKTNLKNLERGRQVMDLIVDEAAKHSYACYRSHLRYMDNIQNLFEFNGHIYKRFIEQIKATVDPNGILSPGKNGIWTSKHSHSPAKP</sequence>
<keyword evidence="2" id="KW-0285">Flavoprotein</keyword>
<dbReference type="Gene3D" id="3.40.462.10">
    <property type="entry name" value="FAD-linked oxidases, C-terminal domain"/>
    <property type="match status" value="1"/>
</dbReference>
<accession>A0AAV9N6R4</accession>
<evidence type="ECO:0000256" key="2">
    <source>
        <dbReference type="ARBA" id="ARBA00022630"/>
    </source>
</evidence>
<dbReference type="GO" id="GO:1903457">
    <property type="term" value="P:lactate catabolic process"/>
    <property type="evidence" value="ECO:0007669"/>
    <property type="project" value="TreeGrafter"/>
</dbReference>
<comment type="cofactor">
    <cofactor evidence="1">
        <name>FAD</name>
        <dbReference type="ChEBI" id="CHEBI:57692"/>
    </cofactor>
</comment>
<dbReference type="InterPro" id="IPR016164">
    <property type="entry name" value="FAD-linked_Oxase-like_C"/>
</dbReference>
<evidence type="ECO:0000313" key="7">
    <source>
        <dbReference type="Proteomes" id="UP001358417"/>
    </source>
</evidence>
<protein>
    <recommendedName>
        <fullName evidence="5">FAD-binding oxidoreductase/transferase type 4 C-terminal domain-containing protein</fullName>
    </recommendedName>
</protein>
<dbReference type="GeneID" id="89973969"/>
<evidence type="ECO:0000256" key="3">
    <source>
        <dbReference type="ARBA" id="ARBA00022827"/>
    </source>
</evidence>
<dbReference type="InterPro" id="IPR016171">
    <property type="entry name" value="Vanillyl_alc_oxidase_C-sub2"/>
</dbReference>
<dbReference type="InterPro" id="IPR004113">
    <property type="entry name" value="FAD-bd_oxidored_4_C"/>
</dbReference>
<dbReference type="EMBL" id="JAVRRD010000021">
    <property type="protein sequence ID" value="KAK5048703.1"/>
    <property type="molecule type" value="Genomic_DNA"/>
</dbReference>
<dbReference type="InterPro" id="IPR036318">
    <property type="entry name" value="FAD-bd_PCMH-like_sf"/>
</dbReference>
<keyword evidence="4" id="KW-0560">Oxidoreductase</keyword>
<dbReference type="AlphaFoldDB" id="A0AAV9N6R4"/>
<keyword evidence="3" id="KW-0274">FAD</keyword>
<name>A0AAV9N6R4_9EURO</name>